<dbReference type="EMBL" id="VSRR010130614">
    <property type="protein sequence ID" value="MPD02259.1"/>
    <property type="molecule type" value="Genomic_DNA"/>
</dbReference>
<evidence type="ECO:0000313" key="2">
    <source>
        <dbReference type="Proteomes" id="UP000324222"/>
    </source>
</evidence>
<dbReference type="AlphaFoldDB" id="A0A5B7KB38"/>
<name>A0A5B7KB38_PORTR</name>
<sequence>MVSTDEHCGRMWVTWCFMEMVIYNASRARPPSGNIHISSHEPRLHEVIALAACAAAEASPPVMDRKV</sequence>
<keyword evidence="2" id="KW-1185">Reference proteome</keyword>
<organism evidence="1 2">
    <name type="scientific">Portunus trituberculatus</name>
    <name type="common">Swimming crab</name>
    <name type="synonym">Neptunus trituberculatus</name>
    <dbReference type="NCBI Taxonomy" id="210409"/>
    <lineage>
        <taxon>Eukaryota</taxon>
        <taxon>Metazoa</taxon>
        <taxon>Ecdysozoa</taxon>
        <taxon>Arthropoda</taxon>
        <taxon>Crustacea</taxon>
        <taxon>Multicrustacea</taxon>
        <taxon>Malacostraca</taxon>
        <taxon>Eumalacostraca</taxon>
        <taxon>Eucarida</taxon>
        <taxon>Decapoda</taxon>
        <taxon>Pleocyemata</taxon>
        <taxon>Brachyura</taxon>
        <taxon>Eubrachyura</taxon>
        <taxon>Portunoidea</taxon>
        <taxon>Portunidae</taxon>
        <taxon>Portuninae</taxon>
        <taxon>Portunus</taxon>
    </lineage>
</organism>
<evidence type="ECO:0000313" key="1">
    <source>
        <dbReference type="EMBL" id="MPD02259.1"/>
    </source>
</evidence>
<protein>
    <submittedName>
        <fullName evidence="1">Uncharacterized protein</fullName>
    </submittedName>
</protein>
<proteinExistence type="predicted"/>
<comment type="caution">
    <text evidence="1">The sequence shown here is derived from an EMBL/GenBank/DDBJ whole genome shotgun (WGS) entry which is preliminary data.</text>
</comment>
<dbReference type="Proteomes" id="UP000324222">
    <property type="component" value="Unassembled WGS sequence"/>
</dbReference>
<gene>
    <name evidence="1" type="ORF">E2C01_097830</name>
</gene>
<accession>A0A5B7KB38</accession>
<reference evidence="1 2" key="1">
    <citation type="submission" date="2019-05" db="EMBL/GenBank/DDBJ databases">
        <title>Another draft genome of Portunus trituberculatus and its Hox gene families provides insights of decapod evolution.</title>
        <authorList>
            <person name="Jeong J.-H."/>
            <person name="Song I."/>
            <person name="Kim S."/>
            <person name="Choi T."/>
            <person name="Kim D."/>
            <person name="Ryu S."/>
            <person name="Kim W."/>
        </authorList>
    </citation>
    <scope>NUCLEOTIDE SEQUENCE [LARGE SCALE GENOMIC DNA]</scope>
    <source>
        <tissue evidence="1">Muscle</tissue>
    </source>
</reference>